<dbReference type="EMBL" id="LAZR01010093">
    <property type="protein sequence ID" value="KKM68863.1"/>
    <property type="molecule type" value="Genomic_DNA"/>
</dbReference>
<gene>
    <name evidence="1" type="ORF">LCGC14_1456660</name>
</gene>
<sequence length="216" mass="23935">MNNKKLRISVIIISLLLVGTNIVSIANAGVPETPYSDVLLVQLGDDSIIEETTQIIMDNLNHRNERLLQEHERQEEEEFVEKLYRMIGTTSEINIGQLNIVGPRILDTNVIQISVESLENGILDSYKTQVLIIIGHGSEEGLNGENDKIPWDDVEKIITDNSAKYSIIASCFSERATKDLPNAIGFPNIIDGIVAANIISAILFKMVGETTLFINC</sequence>
<name>A0A0F9JH25_9ZZZZ</name>
<comment type="caution">
    <text evidence="1">The sequence shown here is derived from an EMBL/GenBank/DDBJ whole genome shotgun (WGS) entry which is preliminary data.</text>
</comment>
<organism evidence="1">
    <name type="scientific">marine sediment metagenome</name>
    <dbReference type="NCBI Taxonomy" id="412755"/>
    <lineage>
        <taxon>unclassified sequences</taxon>
        <taxon>metagenomes</taxon>
        <taxon>ecological metagenomes</taxon>
    </lineage>
</organism>
<protein>
    <submittedName>
        <fullName evidence="1">Uncharacterized protein</fullName>
    </submittedName>
</protein>
<evidence type="ECO:0000313" key="1">
    <source>
        <dbReference type="EMBL" id="KKM68863.1"/>
    </source>
</evidence>
<reference evidence="1" key="1">
    <citation type="journal article" date="2015" name="Nature">
        <title>Complex archaea that bridge the gap between prokaryotes and eukaryotes.</title>
        <authorList>
            <person name="Spang A."/>
            <person name="Saw J.H."/>
            <person name="Jorgensen S.L."/>
            <person name="Zaremba-Niedzwiedzka K."/>
            <person name="Martijn J."/>
            <person name="Lind A.E."/>
            <person name="van Eijk R."/>
            <person name="Schleper C."/>
            <person name="Guy L."/>
            <person name="Ettema T.J."/>
        </authorList>
    </citation>
    <scope>NUCLEOTIDE SEQUENCE</scope>
</reference>
<accession>A0A0F9JH25</accession>
<dbReference type="AlphaFoldDB" id="A0A0F9JH25"/>
<proteinExistence type="predicted"/>
<feature type="non-terminal residue" evidence="1">
    <location>
        <position position="216"/>
    </location>
</feature>